<name>A0A1C6V390_9ACTN</name>
<dbReference type="STRING" id="47855.GA0070606_3337"/>
<reference evidence="2" key="1">
    <citation type="submission" date="2016-06" db="EMBL/GenBank/DDBJ databases">
        <authorList>
            <person name="Varghese N."/>
            <person name="Submissions Spin"/>
        </authorList>
    </citation>
    <scope>NUCLEOTIDE SEQUENCE [LARGE SCALE GENOMIC DNA]</scope>
    <source>
        <strain evidence="2">DSM 43903</strain>
    </source>
</reference>
<keyword evidence="2" id="KW-1185">Reference proteome</keyword>
<proteinExistence type="predicted"/>
<accession>A0A1C6V390</accession>
<gene>
    <name evidence="1" type="ORF">GA0070606_3337</name>
</gene>
<protein>
    <submittedName>
        <fullName evidence="1">Uncharacterized protein</fullName>
    </submittedName>
</protein>
<dbReference type="Proteomes" id="UP000199001">
    <property type="component" value="Unassembled WGS sequence"/>
</dbReference>
<evidence type="ECO:0000313" key="2">
    <source>
        <dbReference type="Proteomes" id="UP000199001"/>
    </source>
</evidence>
<evidence type="ECO:0000313" key="1">
    <source>
        <dbReference type="EMBL" id="SCL60803.1"/>
    </source>
</evidence>
<dbReference type="AlphaFoldDB" id="A0A1C6V390"/>
<dbReference type="EMBL" id="FMHZ01000002">
    <property type="protein sequence ID" value="SCL60803.1"/>
    <property type="molecule type" value="Genomic_DNA"/>
</dbReference>
<organism evidence="1 2">
    <name type="scientific">Micromonospora citrea</name>
    <dbReference type="NCBI Taxonomy" id="47855"/>
    <lineage>
        <taxon>Bacteria</taxon>
        <taxon>Bacillati</taxon>
        <taxon>Actinomycetota</taxon>
        <taxon>Actinomycetes</taxon>
        <taxon>Micromonosporales</taxon>
        <taxon>Micromonosporaceae</taxon>
        <taxon>Micromonospora</taxon>
    </lineage>
</organism>
<sequence>MVHLAAGMTIRVPEDAYRFGTGPLTLAVTEVISRGPFEGHEWAELRGHGVREDGTRASRERFAFVRVDRVRVVDR</sequence>